<dbReference type="InterPro" id="IPR028978">
    <property type="entry name" value="Chorismate_lyase_/UTRA_dom_sf"/>
</dbReference>
<dbReference type="CDD" id="cd07377">
    <property type="entry name" value="WHTH_GntR"/>
    <property type="match status" value="1"/>
</dbReference>
<dbReference type="PROSITE" id="PS50949">
    <property type="entry name" value="HTH_GNTR"/>
    <property type="match status" value="1"/>
</dbReference>
<keyword evidence="3" id="KW-0804">Transcription</keyword>
<accession>A0ABT6N1X2</accession>
<organism evidence="5 6">
    <name type="scientific">Sphingomonas oryzagri</name>
    <dbReference type="NCBI Taxonomy" id="3042314"/>
    <lineage>
        <taxon>Bacteria</taxon>
        <taxon>Pseudomonadati</taxon>
        <taxon>Pseudomonadota</taxon>
        <taxon>Alphaproteobacteria</taxon>
        <taxon>Sphingomonadales</taxon>
        <taxon>Sphingomonadaceae</taxon>
        <taxon>Sphingomonas</taxon>
    </lineage>
</organism>
<evidence type="ECO:0000313" key="6">
    <source>
        <dbReference type="Proteomes" id="UP001160625"/>
    </source>
</evidence>
<dbReference type="InterPro" id="IPR011663">
    <property type="entry name" value="UTRA"/>
</dbReference>
<dbReference type="InterPro" id="IPR000524">
    <property type="entry name" value="Tscrpt_reg_HTH_GntR"/>
</dbReference>
<keyword evidence="6" id="KW-1185">Reference proteome</keyword>
<dbReference type="SUPFAM" id="SSF64288">
    <property type="entry name" value="Chorismate lyase-like"/>
    <property type="match status" value="1"/>
</dbReference>
<dbReference type="Pfam" id="PF07702">
    <property type="entry name" value="UTRA"/>
    <property type="match status" value="1"/>
</dbReference>
<keyword evidence="2" id="KW-0238">DNA-binding</keyword>
<dbReference type="RefSeq" id="WP_281044324.1">
    <property type="nucleotide sequence ID" value="NZ_JARYGZ010000001.1"/>
</dbReference>
<dbReference type="SMART" id="SM00866">
    <property type="entry name" value="UTRA"/>
    <property type="match status" value="1"/>
</dbReference>
<dbReference type="EMBL" id="JARYGZ010000001">
    <property type="protein sequence ID" value="MDH7639056.1"/>
    <property type="molecule type" value="Genomic_DNA"/>
</dbReference>
<evidence type="ECO:0000256" key="3">
    <source>
        <dbReference type="ARBA" id="ARBA00023163"/>
    </source>
</evidence>
<feature type="domain" description="HTH gntR-type" evidence="4">
    <location>
        <begin position="4"/>
        <end position="72"/>
    </location>
</feature>
<evidence type="ECO:0000256" key="2">
    <source>
        <dbReference type="ARBA" id="ARBA00023125"/>
    </source>
</evidence>
<dbReference type="PRINTS" id="PR00035">
    <property type="entry name" value="HTHGNTR"/>
</dbReference>
<proteinExistence type="predicted"/>
<dbReference type="InterPro" id="IPR036390">
    <property type="entry name" value="WH_DNA-bd_sf"/>
</dbReference>
<reference evidence="5" key="1">
    <citation type="submission" date="2023-04" db="EMBL/GenBank/DDBJ databases">
        <title>Sphingomonas sp. MAHUQ-71 isolated from rice field.</title>
        <authorList>
            <person name="Huq M.A."/>
        </authorList>
    </citation>
    <scope>NUCLEOTIDE SEQUENCE</scope>
    <source>
        <strain evidence="5">MAHUQ-71</strain>
    </source>
</reference>
<dbReference type="Gene3D" id="3.40.1410.10">
    <property type="entry name" value="Chorismate lyase-like"/>
    <property type="match status" value="1"/>
</dbReference>
<dbReference type="PANTHER" id="PTHR44846">
    <property type="entry name" value="MANNOSYL-D-GLYCERATE TRANSPORT/METABOLISM SYSTEM REPRESSOR MNGR-RELATED"/>
    <property type="match status" value="1"/>
</dbReference>
<keyword evidence="1" id="KW-0805">Transcription regulation</keyword>
<sequence length="234" mass="25255">MKPAPLHERIRAEIEGAILSGALAPGSRIPSELELMGEYGCARMTVNKALSALAAAGLVSRRKRAGTVVAHRRTESMVLDVPDLAVEMAARGQAYRYAPVERRVIEGGAIPLPGSGRTLFVSGVHHADDVPLAYEERWISLEAVPEIEAADFADMPPGSWLLRHIPWTEAENRIGAEAADRACAAHLRIAPAAACLTIERRTWRGEESITFVRQHFVAGRYALTARFGAGTASA</sequence>
<name>A0ABT6N1X2_9SPHN</name>
<evidence type="ECO:0000313" key="5">
    <source>
        <dbReference type="EMBL" id="MDH7639056.1"/>
    </source>
</evidence>
<dbReference type="Proteomes" id="UP001160625">
    <property type="component" value="Unassembled WGS sequence"/>
</dbReference>
<dbReference type="SMART" id="SM00345">
    <property type="entry name" value="HTH_GNTR"/>
    <property type="match status" value="1"/>
</dbReference>
<dbReference type="SUPFAM" id="SSF46785">
    <property type="entry name" value="Winged helix' DNA-binding domain"/>
    <property type="match status" value="1"/>
</dbReference>
<dbReference type="PANTHER" id="PTHR44846:SF16">
    <property type="entry name" value="TRANSCRIPTIONAL REGULATOR PHNF-RELATED"/>
    <property type="match status" value="1"/>
</dbReference>
<evidence type="ECO:0000259" key="4">
    <source>
        <dbReference type="PROSITE" id="PS50949"/>
    </source>
</evidence>
<dbReference type="InterPro" id="IPR036388">
    <property type="entry name" value="WH-like_DNA-bd_sf"/>
</dbReference>
<comment type="caution">
    <text evidence="5">The sequence shown here is derived from an EMBL/GenBank/DDBJ whole genome shotgun (WGS) entry which is preliminary data.</text>
</comment>
<dbReference type="Gene3D" id="1.10.10.10">
    <property type="entry name" value="Winged helix-like DNA-binding domain superfamily/Winged helix DNA-binding domain"/>
    <property type="match status" value="1"/>
</dbReference>
<dbReference type="Pfam" id="PF00392">
    <property type="entry name" value="GntR"/>
    <property type="match status" value="1"/>
</dbReference>
<protein>
    <submittedName>
        <fullName evidence="5">UTRA domain-containing protein</fullName>
    </submittedName>
</protein>
<evidence type="ECO:0000256" key="1">
    <source>
        <dbReference type="ARBA" id="ARBA00023015"/>
    </source>
</evidence>
<gene>
    <name evidence="5" type="ORF">QGN17_09975</name>
</gene>
<dbReference type="InterPro" id="IPR050679">
    <property type="entry name" value="Bact_HTH_transcr_reg"/>
</dbReference>